<dbReference type="InterPro" id="IPR036188">
    <property type="entry name" value="FAD/NAD-bd_sf"/>
</dbReference>
<evidence type="ECO:0000259" key="5">
    <source>
        <dbReference type="Pfam" id="PF00732"/>
    </source>
</evidence>
<evidence type="ECO:0000313" key="8">
    <source>
        <dbReference type="Proteomes" id="UP000006764"/>
    </source>
</evidence>
<reference evidence="7 8" key="1">
    <citation type="journal article" date="2012" name="J. Bacteriol.">
        <title>Genome sequence of an alkane-degrading bacterium, Alcanivorax pacificus type strain W11-5, isolated from deep sea sediment.</title>
        <authorList>
            <person name="Lai Q."/>
            <person name="Shao Z."/>
        </authorList>
    </citation>
    <scope>NUCLEOTIDE SEQUENCE [LARGE SCALE GENOMIC DNA]</scope>
    <source>
        <strain evidence="7 8">W11-5</strain>
    </source>
</reference>
<dbReference type="GO" id="GO:0016614">
    <property type="term" value="F:oxidoreductase activity, acting on CH-OH group of donors"/>
    <property type="evidence" value="ECO:0007669"/>
    <property type="project" value="InterPro"/>
</dbReference>
<dbReference type="KEGG" id="apac:S7S_00545"/>
<name>A0A0B4XIZ2_9GAMM</name>
<dbReference type="PANTHER" id="PTHR46056:SF12">
    <property type="entry name" value="LONG-CHAIN-ALCOHOL OXIDASE"/>
    <property type="match status" value="1"/>
</dbReference>
<evidence type="ECO:0000256" key="3">
    <source>
        <dbReference type="ARBA" id="ARBA00022827"/>
    </source>
</evidence>
<dbReference type="OrthoDB" id="9787779at2"/>
<dbReference type="RefSeq" id="WP_008739116.1">
    <property type="nucleotide sequence ID" value="NZ_CP004387.1"/>
</dbReference>
<dbReference type="GO" id="GO:0050660">
    <property type="term" value="F:flavin adenine dinucleotide binding"/>
    <property type="evidence" value="ECO:0007669"/>
    <property type="project" value="InterPro"/>
</dbReference>
<gene>
    <name evidence="7" type="ORF">S7S_00545</name>
</gene>
<evidence type="ECO:0000256" key="1">
    <source>
        <dbReference type="ARBA" id="ARBA00010790"/>
    </source>
</evidence>
<sequence>MKQDLSQLVIRGIPDPWEQGIRDGWHVIDGATLADDMAMDADVVIVGTGAGGGVSAEILTKAGLKVILVEAGRLKSSNAFNMDEGEAYRDLYQEGATRTSKDAGVSILQGRAVGGTTVVNWTSSFRTPDQTLEHWRDAFGVDGLAPAQMAPWFDRMEARLNISRWVMPPNANNGVIQRGAEKLGWHWDVIPRNVNGCWNIGYCGTGCPTNAKMSMLVTTLPEAMKAGATLFHSTEAATLEHDGTRVTAVNCQAIGADRVPTGRRITLRAPTIIVAGGGINTPGLLLRSNVPDPHGRVGKRTTLHVVSCAFGVYEDEIAGYYGAPQSVYSDEFVWRDGVTGKVGYKIEALPVHPGVTSVLLDTHGERLHEEMSALPNLGVSLALMRDGFHEDNPGGAVELRDDGTPVVDYPVTDYILEGARHSILSQVEMQFAAGAQKVRARHSDARFHTRWSDAKQAIEQYTFAPNYVPLGCAHVMGGCAMGEDDKTAVTHSDGRYRHLDNLYIFDASVFPTSVGVNPQLSIYAVTARNASLLADKLRPATARA</sequence>
<dbReference type="Pfam" id="PF00732">
    <property type="entry name" value="GMC_oxred_N"/>
    <property type="match status" value="1"/>
</dbReference>
<dbReference type="Proteomes" id="UP000006764">
    <property type="component" value="Chromosome"/>
</dbReference>
<dbReference type="EMBL" id="CP004387">
    <property type="protein sequence ID" value="AJD46533.1"/>
    <property type="molecule type" value="Genomic_DNA"/>
</dbReference>
<feature type="domain" description="Glucose-methanol-choline oxidoreductase N-terminal" evidence="5">
    <location>
        <begin position="89"/>
        <end position="306"/>
    </location>
</feature>
<dbReference type="InterPro" id="IPR007867">
    <property type="entry name" value="GMC_OxRtase_C"/>
</dbReference>
<evidence type="ECO:0000256" key="2">
    <source>
        <dbReference type="ARBA" id="ARBA00022630"/>
    </source>
</evidence>
<dbReference type="Pfam" id="PF05199">
    <property type="entry name" value="GMC_oxred_C"/>
    <property type="match status" value="1"/>
</dbReference>
<comment type="similarity">
    <text evidence="1">Belongs to the GMC oxidoreductase family.</text>
</comment>
<keyword evidence="8" id="KW-1185">Reference proteome</keyword>
<organism evidence="7 8">
    <name type="scientific">Isoalcanivorax pacificus W11-5</name>
    <dbReference type="NCBI Taxonomy" id="391936"/>
    <lineage>
        <taxon>Bacteria</taxon>
        <taxon>Pseudomonadati</taxon>
        <taxon>Pseudomonadota</taxon>
        <taxon>Gammaproteobacteria</taxon>
        <taxon>Oceanospirillales</taxon>
        <taxon>Alcanivoracaceae</taxon>
        <taxon>Isoalcanivorax</taxon>
    </lineage>
</organism>
<proteinExistence type="inferred from homology"/>
<dbReference type="STRING" id="391936.S7S_00545"/>
<dbReference type="SUPFAM" id="SSF51905">
    <property type="entry name" value="FAD/NAD(P)-binding domain"/>
    <property type="match status" value="1"/>
</dbReference>
<dbReference type="PANTHER" id="PTHR46056">
    <property type="entry name" value="LONG-CHAIN-ALCOHOL OXIDASE"/>
    <property type="match status" value="1"/>
</dbReference>
<evidence type="ECO:0000313" key="7">
    <source>
        <dbReference type="EMBL" id="AJD46533.1"/>
    </source>
</evidence>
<dbReference type="Gene3D" id="3.50.50.60">
    <property type="entry name" value="FAD/NAD(P)-binding domain"/>
    <property type="match status" value="2"/>
</dbReference>
<dbReference type="InterPro" id="IPR000172">
    <property type="entry name" value="GMC_OxRdtase_N"/>
</dbReference>
<feature type="domain" description="Glucose-methanol-choline oxidoreductase C-terminal" evidence="6">
    <location>
        <begin position="395"/>
        <end position="525"/>
    </location>
</feature>
<dbReference type="HOGENOM" id="CLU_008878_3_0_6"/>
<keyword evidence="4" id="KW-0560">Oxidoreductase</keyword>
<evidence type="ECO:0000259" key="6">
    <source>
        <dbReference type="Pfam" id="PF05199"/>
    </source>
</evidence>
<dbReference type="AlphaFoldDB" id="A0A0B4XIZ2"/>
<keyword evidence="2" id="KW-0285">Flavoprotein</keyword>
<accession>A0A0B4XIZ2</accession>
<evidence type="ECO:0000256" key="4">
    <source>
        <dbReference type="ARBA" id="ARBA00023002"/>
    </source>
</evidence>
<keyword evidence="3" id="KW-0274">FAD</keyword>
<protein>
    <submittedName>
        <fullName evidence="7">GMC oxidoreductase family protein</fullName>
    </submittedName>
</protein>